<protein>
    <submittedName>
        <fullName evidence="4">Uncharacterized protein</fullName>
    </submittedName>
</protein>
<evidence type="ECO:0000256" key="2">
    <source>
        <dbReference type="SAM" id="Phobius"/>
    </source>
</evidence>
<accession>A0A8S3UYM4</accession>
<organism evidence="4 5">
    <name type="scientific">Mytilus edulis</name>
    <name type="common">Blue mussel</name>
    <dbReference type="NCBI Taxonomy" id="6550"/>
    <lineage>
        <taxon>Eukaryota</taxon>
        <taxon>Metazoa</taxon>
        <taxon>Spiralia</taxon>
        <taxon>Lophotrochozoa</taxon>
        <taxon>Mollusca</taxon>
        <taxon>Bivalvia</taxon>
        <taxon>Autobranchia</taxon>
        <taxon>Pteriomorphia</taxon>
        <taxon>Mytilida</taxon>
        <taxon>Mytiloidea</taxon>
        <taxon>Mytilidae</taxon>
        <taxon>Mytilinae</taxon>
        <taxon>Mytilus</taxon>
    </lineage>
</organism>
<evidence type="ECO:0000313" key="5">
    <source>
        <dbReference type="Proteomes" id="UP000683360"/>
    </source>
</evidence>
<evidence type="ECO:0000256" key="3">
    <source>
        <dbReference type="SAM" id="SignalP"/>
    </source>
</evidence>
<keyword evidence="3" id="KW-0732">Signal</keyword>
<feature type="region of interest" description="Disordered" evidence="1">
    <location>
        <begin position="365"/>
        <end position="481"/>
    </location>
</feature>
<evidence type="ECO:0000256" key="1">
    <source>
        <dbReference type="SAM" id="MobiDB-lite"/>
    </source>
</evidence>
<keyword evidence="5" id="KW-1185">Reference proteome</keyword>
<dbReference type="Proteomes" id="UP000683360">
    <property type="component" value="Unassembled WGS sequence"/>
</dbReference>
<feature type="compositionally biased region" description="Basic and acidic residues" evidence="1">
    <location>
        <begin position="388"/>
        <end position="398"/>
    </location>
</feature>
<keyword evidence="2" id="KW-0812">Transmembrane</keyword>
<keyword evidence="2" id="KW-0472">Membrane</keyword>
<dbReference type="OrthoDB" id="6196880at2759"/>
<dbReference type="EMBL" id="CAJPWZ010003045">
    <property type="protein sequence ID" value="CAG2250226.1"/>
    <property type="molecule type" value="Genomic_DNA"/>
</dbReference>
<feature type="chain" id="PRO_5035906682" evidence="3">
    <location>
        <begin position="23"/>
        <end position="523"/>
    </location>
</feature>
<feature type="compositionally biased region" description="Low complexity" evidence="1">
    <location>
        <begin position="432"/>
        <end position="441"/>
    </location>
</feature>
<sequence>MATVSSFRWWLIILQIACCTVSTSTNGGENSTAKSSSEQHNKNIWDTIVLFFTNRNGNNAIMYFSAGFMTAALIFSIGCFVSKCKRKDDDAENAELIDDEDQVFASAHENEYVNEGSFESDQKSYAYCHIDTDQKSSDDFSQSSTSKKRYNRESYDLVDHNRIKSSLLNEKENPNPYNHVTIDMEVTEYDNACFLKPRIEIMDPTYSHLSDVKLQDANPSLTTKKDDKGKKVHRSMDEKNNSSNKENKKQKTTEKEKQKKTEKKKENKPEKGKEKGNKKQQKIENETQKQKKPETEKQKKKQKNPEKGKGKQMNQQKETQKPNTQENEALKQKETEPKEKMKIEKEQRTDIIQTTIETGEYKVINNCENDEKKEKTIENDNENENPSEDNKLNRHKFDYSFVQKQRSIPNEETAHKIEGSQTFEILCDQDDSSYQLTSSSEESNETSEDSTESNSRESSVPGVSDETSGNSGNETETDKLLPPAMAINILYEDVSVSKGNVLIGAIVETSDSEFESQEEDGNN</sequence>
<feature type="compositionally biased region" description="Acidic residues" evidence="1">
    <location>
        <begin position="442"/>
        <end position="451"/>
    </location>
</feature>
<feature type="region of interest" description="Disordered" evidence="1">
    <location>
        <begin position="217"/>
        <end position="347"/>
    </location>
</feature>
<name>A0A8S3UYM4_MYTED</name>
<feature type="compositionally biased region" description="Polar residues" evidence="1">
    <location>
        <begin position="465"/>
        <end position="474"/>
    </location>
</feature>
<reference evidence="4" key="1">
    <citation type="submission" date="2021-03" db="EMBL/GenBank/DDBJ databases">
        <authorList>
            <person name="Bekaert M."/>
        </authorList>
    </citation>
    <scope>NUCLEOTIDE SEQUENCE</scope>
</reference>
<feature type="region of interest" description="Disordered" evidence="1">
    <location>
        <begin position="134"/>
        <end position="153"/>
    </location>
</feature>
<feature type="compositionally biased region" description="Basic and acidic residues" evidence="1">
    <location>
        <begin position="328"/>
        <end position="347"/>
    </location>
</feature>
<feature type="compositionally biased region" description="Polar residues" evidence="1">
    <location>
        <begin position="313"/>
        <end position="327"/>
    </location>
</feature>
<gene>
    <name evidence="4" type="ORF">MEDL_61933</name>
</gene>
<proteinExistence type="predicted"/>
<feature type="signal peptide" evidence="3">
    <location>
        <begin position="1"/>
        <end position="22"/>
    </location>
</feature>
<keyword evidence="2" id="KW-1133">Transmembrane helix</keyword>
<feature type="transmembrane region" description="Helical" evidence="2">
    <location>
        <begin position="60"/>
        <end position="81"/>
    </location>
</feature>
<evidence type="ECO:0000313" key="4">
    <source>
        <dbReference type="EMBL" id="CAG2250226.1"/>
    </source>
</evidence>
<feature type="compositionally biased region" description="Basic and acidic residues" evidence="1">
    <location>
        <begin position="223"/>
        <end position="309"/>
    </location>
</feature>
<dbReference type="AlphaFoldDB" id="A0A8S3UYM4"/>
<comment type="caution">
    <text evidence="4">The sequence shown here is derived from an EMBL/GenBank/DDBJ whole genome shotgun (WGS) entry which is preliminary data.</text>
</comment>
<feature type="compositionally biased region" description="Basic and acidic residues" evidence="1">
    <location>
        <begin position="369"/>
        <end position="378"/>
    </location>
</feature>